<dbReference type="KEGG" id="spir:CWM47_18610"/>
<dbReference type="InterPro" id="IPR017853">
    <property type="entry name" value="GH"/>
</dbReference>
<dbReference type="Gene3D" id="3.20.20.80">
    <property type="entry name" value="Glycosidases"/>
    <property type="match status" value="1"/>
</dbReference>
<dbReference type="OrthoDB" id="931630at2"/>
<dbReference type="RefSeq" id="WP_100989727.1">
    <property type="nucleotide sequence ID" value="NZ_CP025096.1"/>
</dbReference>
<evidence type="ECO:0000256" key="1">
    <source>
        <dbReference type="ARBA" id="ARBA00023277"/>
    </source>
</evidence>
<dbReference type="EMBL" id="CP025096">
    <property type="protein sequence ID" value="AUD03660.1"/>
    <property type="molecule type" value="Genomic_DNA"/>
</dbReference>
<organism evidence="2 3">
    <name type="scientific">Spirosoma pollinicola</name>
    <dbReference type="NCBI Taxonomy" id="2057025"/>
    <lineage>
        <taxon>Bacteria</taxon>
        <taxon>Pseudomonadati</taxon>
        <taxon>Bacteroidota</taxon>
        <taxon>Cytophagia</taxon>
        <taxon>Cytophagales</taxon>
        <taxon>Cytophagaceae</taxon>
        <taxon>Spirosoma</taxon>
    </lineage>
</organism>
<evidence type="ECO:0000313" key="2">
    <source>
        <dbReference type="EMBL" id="AUD03660.1"/>
    </source>
</evidence>
<dbReference type="PANTHER" id="PTHR43651:SF11">
    <property type="entry name" value="MALTO-OLIGOSYLTREHALOSE TREHALOHYDROLASE"/>
    <property type="match status" value="1"/>
</dbReference>
<keyword evidence="1" id="KW-0119">Carbohydrate metabolism</keyword>
<dbReference type="Proteomes" id="UP000232883">
    <property type="component" value="Chromosome"/>
</dbReference>
<dbReference type="PANTHER" id="PTHR43651">
    <property type="entry name" value="1,4-ALPHA-GLUCAN-BRANCHING ENZYME"/>
    <property type="match status" value="1"/>
</dbReference>
<dbReference type="SUPFAM" id="SSF81296">
    <property type="entry name" value="E set domains"/>
    <property type="match status" value="1"/>
</dbReference>
<reference evidence="2 3" key="1">
    <citation type="submission" date="2017-11" db="EMBL/GenBank/DDBJ databases">
        <title>Taxonomic description and genome sequences of Spirosoma HA7 sp. nov., isolated from pollen microhabitat of Corylus avellana.</title>
        <authorList>
            <person name="Ambika Manirajan B."/>
            <person name="Suarez C."/>
            <person name="Ratering S."/>
            <person name="Geissler-Plaum R."/>
            <person name="Cardinale M."/>
            <person name="Sylvia S."/>
        </authorList>
    </citation>
    <scope>NUCLEOTIDE SEQUENCE [LARGE SCALE GENOMIC DNA]</scope>
    <source>
        <strain evidence="2 3">HA7</strain>
    </source>
</reference>
<dbReference type="GO" id="GO:0005975">
    <property type="term" value="P:carbohydrate metabolic process"/>
    <property type="evidence" value="ECO:0007669"/>
    <property type="project" value="InterPro"/>
</dbReference>
<dbReference type="CDD" id="cd02853">
    <property type="entry name" value="E_set_MTHase_like_N"/>
    <property type="match status" value="1"/>
</dbReference>
<dbReference type="Gene3D" id="2.60.40.10">
    <property type="entry name" value="Immunoglobulins"/>
    <property type="match status" value="1"/>
</dbReference>
<sequence length="364" mass="41386">MNVVKNQFDITRRTLGVTFSADQKAHVTIWAPQTKHVALAINDESVYLPLTADNSGYWHLDTDQLKPGDTYAFILDDDKKYADPASLTQPQGVNGSSQAVDTSKFYWEDSCWVNPPLDEYTLFELNIQTFSLEGTVDAVIKKLGKLKKLGINALLIKQISSSPESTSDFFPYALQAGFGGPYQLHHLINICHFDGIAVVLDVNYTEMGKQNDYATCRHADDREADRDESNFAHDAHREAKRRHIIDNALMWFRDFHVDVLRLNAVHTLPDSDQILNDIRTYTNQLTAVTGIHHCLLVDDERANKSLTGETAIEQERKIDPNSITDQYNGYCSDYQASKLPIKTYREDYLYDEHFSSTLRELVGR</sequence>
<dbReference type="SUPFAM" id="SSF51445">
    <property type="entry name" value="(Trans)glycosidases"/>
    <property type="match status" value="1"/>
</dbReference>
<evidence type="ECO:0000313" key="3">
    <source>
        <dbReference type="Proteomes" id="UP000232883"/>
    </source>
</evidence>
<keyword evidence="3" id="KW-1185">Reference proteome</keyword>
<accession>A0A2K8Z185</accession>
<gene>
    <name evidence="2" type="ORF">CWM47_18610</name>
</gene>
<dbReference type="InterPro" id="IPR014756">
    <property type="entry name" value="Ig_E-set"/>
</dbReference>
<name>A0A2K8Z185_9BACT</name>
<proteinExistence type="predicted"/>
<protein>
    <submittedName>
        <fullName evidence="2">Uncharacterized protein</fullName>
    </submittedName>
</protein>
<dbReference type="InterPro" id="IPR013783">
    <property type="entry name" value="Ig-like_fold"/>
</dbReference>
<dbReference type="AlphaFoldDB" id="A0A2K8Z185"/>